<proteinExistence type="inferred from homology"/>
<dbReference type="PANTHER" id="PTHR11910">
    <property type="entry name" value="ATP SYNTHASE DELTA CHAIN"/>
    <property type="match status" value="1"/>
</dbReference>
<keyword evidence="4" id="KW-0375">Hydrogen ion transport</keyword>
<dbReference type="PRINTS" id="PR00125">
    <property type="entry name" value="ATPASEDELTA"/>
</dbReference>
<dbReference type="RefSeq" id="YP_009294048.1">
    <property type="nucleotide sequence ID" value="NC_031146.1"/>
</dbReference>
<dbReference type="AlphaFoldDB" id="A0A1C9CFW3"/>
<dbReference type="HAMAP" id="MF_01416">
    <property type="entry name" value="ATP_synth_delta_bact"/>
    <property type="match status" value="1"/>
</dbReference>
<gene>
    <name evidence="8" type="primary">atpD</name>
    <name evidence="8" type="ORF">Hrub_046</name>
</gene>
<accession>A0A1C9CFW3</accession>
<keyword evidence="6" id="KW-0472">Membrane</keyword>
<evidence type="ECO:0000256" key="6">
    <source>
        <dbReference type="ARBA" id="ARBA00023136"/>
    </source>
</evidence>
<geneLocation type="plastid" evidence="8"/>
<dbReference type="GO" id="GO:0046933">
    <property type="term" value="F:proton-transporting ATP synthase activity, rotational mechanism"/>
    <property type="evidence" value="ECO:0007669"/>
    <property type="project" value="InterPro"/>
</dbReference>
<dbReference type="Gene3D" id="1.10.520.20">
    <property type="entry name" value="N-terminal domain of the delta subunit of the F1F0-ATP synthase"/>
    <property type="match status" value="1"/>
</dbReference>
<evidence type="ECO:0000256" key="7">
    <source>
        <dbReference type="ARBA" id="ARBA00023310"/>
    </source>
</evidence>
<reference evidence="8" key="1">
    <citation type="journal article" date="2016" name="BMC Biol.">
        <title>Parallel evolution of highly conserved plastid genome architecture in red seaweeds and seed plants.</title>
        <authorList>
            <person name="Lee J."/>
            <person name="Cho C.H."/>
            <person name="Park S.I."/>
            <person name="Choi J.W."/>
            <person name="Song H.S."/>
            <person name="West J.A."/>
            <person name="Bhattacharya D."/>
            <person name="Yoon H.S."/>
        </authorList>
    </citation>
    <scope>NUCLEOTIDE SEQUENCE</scope>
</reference>
<evidence type="ECO:0000256" key="5">
    <source>
        <dbReference type="ARBA" id="ARBA00023065"/>
    </source>
</evidence>
<dbReference type="GeneID" id="29069954"/>
<dbReference type="Pfam" id="PF00213">
    <property type="entry name" value="OSCP"/>
    <property type="match status" value="1"/>
</dbReference>
<dbReference type="InterPro" id="IPR000711">
    <property type="entry name" value="ATPase_OSCP/dsu"/>
</dbReference>
<dbReference type="SUPFAM" id="SSF47928">
    <property type="entry name" value="N-terminal domain of the delta subunit of the F1F0-ATP synthase"/>
    <property type="match status" value="1"/>
</dbReference>
<evidence type="ECO:0000256" key="1">
    <source>
        <dbReference type="ARBA" id="ARBA00004370"/>
    </source>
</evidence>
<keyword evidence="5" id="KW-0406">Ion transport</keyword>
<keyword evidence="7" id="KW-0066">ATP synthesis</keyword>
<dbReference type="PROSITE" id="PS00389">
    <property type="entry name" value="ATPASE_DELTA"/>
    <property type="match status" value="1"/>
</dbReference>
<dbReference type="NCBIfam" id="TIGR01145">
    <property type="entry name" value="ATP_synt_delta"/>
    <property type="match status" value="1"/>
</dbReference>
<dbReference type="InterPro" id="IPR026015">
    <property type="entry name" value="ATP_synth_OSCP/delta_N_sf"/>
</dbReference>
<keyword evidence="8" id="KW-0934">Plastid</keyword>
<organism evidence="8">
    <name type="scientific">Hildenbrandia rubra</name>
    <dbReference type="NCBI Taxonomy" id="31481"/>
    <lineage>
        <taxon>Eukaryota</taxon>
        <taxon>Rhodophyta</taxon>
        <taxon>Florideophyceae</taxon>
        <taxon>Hildenbrandiophycidae</taxon>
        <taxon>Hildenbrandiales</taxon>
        <taxon>Hildenbrandiaceae</taxon>
        <taxon>Hildenbrandia</taxon>
    </lineage>
</organism>
<dbReference type="GO" id="GO:0016020">
    <property type="term" value="C:membrane"/>
    <property type="evidence" value="ECO:0007669"/>
    <property type="project" value="UniProtKB-SubCell"/>
</dbReference>
<dbReference type="EMBL" id="KX284724">
    <property type="protein sequence ID" value="AOM67290.1"/>
    <property type="molecule type" value="Genomic_DNA"/>
</dbReference>
<name>A0A1C9CFW3_9FLOR</name>
<comment type="similarity">
    <text evidence="2">Belongs to the ATPase delta chain family.</text>
</comment>
<dbReference type="InterPro" id="IPR020781">
    <property type="entry name" value="ATPase_OSCP/d_CS"/>
</dbReference>
<evidence type="ECO:0000256" key="3">
    <source>
        <dbReference type="ARBA" id="ARBA00022448"/>
    </source>
</evidence>
<keyword evidence="3" id="KW-0813">Transport</keyword>
<sequence length="185" mass="20806">MSKNNVIAQPYAEALVKLAKRANQISNITEDLLGISELLSNSKALKLFLVNPVISKQSKKTVLSQLLKTQVDNLVIIFLYILIDKHRMVLFDNIVIRYLELSNELEQTTVVYLRTAQALTVEQYNLLDNQIRKMTGTQKVEIKTQIDSNLIAGLILQIGSKIVDTSLLGQLQKMSSYLNTTSILT</sequence>
<protein>
    <submittedName>
        <fullName evidence="8">ATP synthase CF1 delta subunit</fullName>
    </submittedName>
</protein>
<evidence type="ECO:0000256" key="4">
    <source>
        <dbReference type="ARBA" id="ARBA00022781"/>
    </source>
</evidence>
<evidence type="ECO:0000256" key="2">
    <source>
        <dbReference type="ARBA" id="ARBA00007046"/>
    </source>
</evidence>
<evidence type="ECO:0000313" key="8">
    <source>
        <dbReference type="EMBL" id="AOM67290.1"/>
    </source>
</evidence>
<comment type="subcellular location">
    <subcellularLocation>
        <location evidence="1">Membrane</location>
    </subcellularLocation>
</comment>